<keyword evidence="1" id="KW-0472">Membrane</keyword>
<reference evidence="3 4" key="1">
    <citation type="submission" date="2024-01" db="EMBL/GenBank/DDBJ databases">
        <authorList>
            <consortium name="Genoscope - CEA"/>
            <person name="William W."/>
        </authorList>
    </citation>
    <scope>NUCLEOTIDE SEQUENCE [LARGE SCALE GENOMIC DNA]</scope>
    <source>
        <strain evidence="3 4">29B2s-10</strain>
    </source>
</reference>
<accession>A0ABP0EIZ1</accession>
<evidence type="ECO:0000313" key="4">
    <source>
        <dbReference type="Proteomes" id="UP001497600"/>
    </source>
</evidence>
<keyword evidence="2" id="KW-0732">Signal</keyword>
<evidence type="ECO:0000256" key="2">
    <source>
        <dbReference type="SAM" id="SignalP"/>
    </source>
</evidence>
<feature type="transmembrane region" description="Helical" evidence="1">
    <location>
        <begin position="164"/>
        <end position="184"/>
    </location>
</feature>
<sequence>MIKLVIQILWMWLALVEGGVVHKNVVRNILESKRGATVGNDEFALQKRGGAAGYIAGGACIGAGAVLIVVACTLKREDDLSDTEFTVSVEDIQDAYGDDYFNVTLGADVYKVTPIISNQINVLEGAPIVSGGIPEELMKYLDDGEDYAITRYHTGELDKRFDPVLGCAGAALVAAGVAICYLNSSRKRDDVNPPAYE</sequence>
<organism evidence="3 4">
    <name type="scientific">[Candida] anglica</name>
    <dbReference type="NCBI Taxonomy" id="148631"/>
    <lineage>
        <taxon>Eukaryota</taxon>
        <taxon>Fungi</taxon>
        <taxon>Dikarya</taxon>
        <taxon>Ascomycota</taxon>
        <taxon>Saccharomycotina</taxon>
        <taxon>Pichiomycetes</taxon>
        <taxon>Debaryomycetaceae</taxon>
        <taxon>Kurtzmaniella</taxon>
    </lineage>
</organism>
<proteinExistence type="predicted"/>
<evidence type="ECO:0000256" key="1">
    <source>
        <dbReference type="SAM" id="Phobius"/>
    </source>
</evidence>
<feature type="signal peptide" evidence="2">
    <location>
        <begin position="1"/>
        <end position="18"/>
    </location>
</feature>
<protein>
    <submittedName>
        <fullName evidence="3">Uncharacterized protein</fullName>
    </submittedName>
</protein>
<name>A0ABP0EIZ1_9ASCO</name>
<keyword evidence="1" id="KW-0812">Transmembrane</keyword>
<feature type="transmembrane region" description="Helical" evidence="1">
    <location>
        <begin position="51"/>
        <end position="74"/>
    </location>
</feature>
<dbReference type="Proteomes" id="UP001497600">
    <property type="component" value="Chromosome G"/>
</dbReference>
<dbReference type="EMBL" id="OZ004259">
    <property type="protein sequence ID" value="CAK7919688.1"/>
    <property type="molecule type" value="Genomic_DNA"/>
</dbReference>
<keyword evidence="4" id="KW-1185">Reference proteome</keyword>
<evidence type="ECO:0000313" key="3">
    <source>
        <dbReference type="EMBL" id="CAK7919688.1"/>
    </source>
</evidence>
<feature type="chain" id="PRO_5046414059" evidence="2">
    <location>
        <begin position="19"/>
        <end position="197"/>
    </location>
</feature>
<keyword evidence="1" id="KW-1133">Transmembrane helix</keyword>
<gene>
    <name evidence="3" type="ORF">CAAN4_G20098</name>
</gene>